<evidence type="ECO:0000256" key="15">
    <source>
        <dbReference type="SAM" id="Phobius"/>
    </source>
</evidence>
<organism evidence="17 18">
    <name type="scientific">Quillaja saponaria</name>
    <name type="common">Soap bark tree</name>
    <dbReference type="NCBI Taxonomy" id="32244"/>
    <lineage>
        <taxon>Eukaryota</taxon>
        <taxon>Viridiplantae</taxon>
        <taxon>Streptophyta</taxon>
        <taxon>Embryophyta</taxon>
        <taxon>Tracheophyta</taxon>
        <taxon>Spermatophyta</taxon>
        <taxon>Magnoliopsida</taxon>
        <taxon>eudicotyledons</taxon>
        <taxon>Gunneridae</taxon>
        <taxon>Pentapetalae</taxon>
        <taxon>rosids</taxon>
        <taxon>fabids</taxon>
        <taxon>Fabales</taxon>
        <taxon>Quillajaceae</taxon>
        <taxon>Quillaja</taxon>
    </lineage>
</organism>
<dbReference type="Proteomes" id="UP001163823">
    <property type="component" value="Chromosome 9"/>
</dbReference>
<dbReference type="InterPro" id="IPR017103">
    <property type="entry name" value="Iontropic_Glu_rcpt_pln"/>
</dbReference>
<dbReference type="CDD" id="cd13686">
    <property type="entry name" value="GluR_Plant"/>
    <property type="match status" value="1"/>
</dbReference>
<keyword evidence="10" id="KW-0325">Glycoprotein</keyword>
<evidence type="ECO:0000256" key="10">
    <source>
        <dbReference type="ARBA" id="ARBA00023180"/>
    </source>
</evidence>
<evidence type="ECO:0000256" key="6">
    <source>
        <dbReference type="ARBA" id="ARBA00022989"/>
    </source>
</evidence>
<feature type="transmembrane region" description="Helical" evidence="15">
    <location>
        <begin position="588"/>
        <end position="606"/>
    </location>
</feature>
<dbReference type="FunFam" id="3.40.50.2300:FF:000081">
    <property type="entry name" value="Glutamate receptor"/>
    <property type="match status" value="1"/>
</dbReference>
<evidence type="ECO:0000256" key="7">
    <source>
        <dbReference type="ARBA" id="ARBA00023065"/>
    </source>
</evidence>
<dbReference type="Gene3D" id="1.10.287.70">
    <property type="match status" value="1"/>
</dbReference>
<comment type="subcellular location">
    <subcellularLocation>
        <location evidence="1">Membrane</location>
        <topology evidence="1">Multi-pass membrane protein</topology>
    </subcellularLocation>
</comment>
<dbReference type="Pfam" id="PF01094">
    <property type="entry name" value="ANF_receptor"/>
    <property type="match status" value="1"/>
</dbReference>
<accession>A0AAD7PHX9</accession>
<dbReference type="SUPFAM" id="SSF53850">
    <property type="entry name" value="Periplasmic binding protein-like II"/>
    <property type="match status" value="1"/>
</dbReference>
<evidence type="ECO:0000313" key="17">
    <source>
        <dbReference type="EMBL" id="KAJ7955737.1"/>
    </source>
</evidence>
<evidence type="ECO:0000313" key="18">
    <source>
        <dbReference type="Proteomes" id="UP001163823"/>
    </source>
</evidence>
<protein>
    <recommendedName>
        <fullName evidence="13">Glutamate receptor</fullName>
    </recommendedName>
</protein>
<dbReference type="PANTHER" id="PTHR34836:SF7">
    <property type="entry name" value="RECEPTOR LIGAND BINDING REGION DOMAIN-CONTAINING PROTEIN"/>
    <property type="match status" value="1"/>
</dbReference>
<evidence type="ECO:0000256" key="5">
    <source>
        <dbReference type="ARBA" id="ARBA00022729"/>
    </source>
</evidence>
<keyword evidence="6 15" id="KW-1133">Transmembrane helix</keyword>
<dbReference type="Pfam" id="PF00060">
    <property type="entry name" value="Lig_chan"/>
    <property type="match status" value="1"/>
</dbReference>
<evidence type="ECO:0000256" key="14">
    <source>
        <dbReference type="PIRSR" id="PIRSR037090-50"/>
    </source>
</evidence>
<dbReference type="GO" id="GO:0015276">
    <property type="term" value="F:ligand-gated monoatomic ion channel activity"/>
    <property type="evidence" value="ECO:0007669"/>
    <property type="project" value="InterPro"/>
</dbReference>
<feature type="domain" description="Ionotropic glutamate receptor C-terminal" evidence="16">
    <location>
        <begin position="458"/>
        <end position="810"/>
    </location>
</feature>
<keyword evidence="4 15" id="KW-0812">Transmembrane</keyword>
<comment type="caution">
    <text evidence="17">The sequence shown here is derived from an EMBL/GenBank/DDBJ whole genome shotgun (WGS) entry which is preliminary data.</text>
</comment>
<dbReference type="InterPro" id="IPR019594">
    <property type="entry name" value="Glu/Gly-bd"/>
</dbReference>
<feature type="disulfide bond" evidence="14">
    <location>
        <begin position="757"/>
        <end position="814"/>
    </location>
</feature>
<evidence type="ECO:0000256" key="3">
    <source>
        <dbReference type="ARBA" id="ARBA00022448"/>
    </source>
</evidence>
<dbReference type="GO" id="GO:0016020">
    <property type="term" value="C:membrane"/>
    <property type="evidence" value="ECO:0007669"/>
    <property type="project" value="UniProtKB-SubCell"/>
</dbReference>
<dbReference type="CDD" id="cd19990">
    <property type="entry name" value="PBP1_GABAb_receptor_plant"/>
    <property type="match status" value="1"/>
</dbReference>
<evidence type="ECO:0000256" key="11">
    <source>
        <dbReference type="ARBA" id="ARBA00023286"/>
    </source>
</evidence>
<keyword evidence="11 13" id="KW-1071">Ligand-gated ion channel</keyword>
<dbReference type="SMART" id="SM00079">
    <property type="entry name" value="PBPe"/>
    <property type="match status" value="1"/>
</dbReference>
<gene>
    <name evidence="17" type="ORF">O6P43_022275</name>
</gene>
<feature type="transmembrane region" description="Helical" evidence="15">
    <location>
        <begin position="648"/>
        <end position="672"/>
    </location>
</feature>
<dbReference type="Gene3D" id="3.40.50.2300">
    <property type="match status" value="2"/>
</dbReference>
<dbReference type="Gene3D" id="3.40.190.10">
    <property type="entry name" value="Periplasmic binding protein-like II"/>
    <property type="match status" value="3"/>
</dbReference>
<keyword evidence="7 13" id="KW-0406">Ion transport</keyword>
<evidence type="ECO:0000256" key="2">
    <source>
        <dbReference type="ARBA" id="ARBA00008685"/>
    </source>
</evidence>
<dbReference type="FunFam" id="1.10.287.70:FF:000037">
    <property type="entry name" value="Glutamate receptor"/>
    <property type="match status" value="1"/>
</dbReference>
<evidence type="ECO:0000256" key="8">
    <source>
        <dbReference type="ARBA" id="ARBA00023136"/>
    </source>
</evidence>
<comment type="function">
    <text evidence="13">Glutamate-gated receptor that probably acts as non-selective cation channel.</text>
</comment>
<reference evidence="17" key="1">
    <citation type="journal article" date="2023" name="Science">
        <title>Elucidation of the pathway for biosynthesis of saponin adjuvants from the soapbark tree.</title>
        <authorList>
            <person name="Reed J."/>
            <person name="Orme A."/>
            <person name="El-Demerdash A."/>
            <person name="Owen C."/>
            <person name="Martin L.B.B."/>
            <person name="Misra R.C."/>
            <person name="Kikuchi S."/>
            <person name="Rejzek M."/>
            <person name="Martin A.C."/>
            <person name="Harkess A."/>
            <person name="Leebens-Mack J."/>
            <person name="Louveau T."/>
            <person name="Stephenson M.J."/>
            <person name="Osbourn A."/>
        </authorList>
    </citation>
    <scope>NUCLEOTIDE SEQUENCE</scope>
    <source>
        <strain evidence="17">S10</strain>
    </source>
</reference>
<keyword evidence="3 13" id="KW-0813">Transport</keyword>
<dbReference type="FunFam" id="3.40.190.10:FF:000195">
    <property type="entry name" value="Glutamate receptor 2.7"/>
    <property type="match status" value="1"/>
</dbReference>
<dbReference type="InterPro" id="IPR028082">
    <property type="entry name" value="Peripla_BP_I"/>
</dbReference>
<dbReference type="InterPro" id="IPR001320">
    <property type="entry name" value="Iontro_rcpt_C"/>
</dbReference>
<keyword evidence="5" id="KW-0732">Signal</keyword>
<evidence type="ECO:0000256" key="13">
    <source>
        <dbReference type="PIRNR" id="PIRNR037090"/>
    </source>
</evidence>
<evidence type="ECO:0000256" key="12">
    <source>
        <dbReference type="ARBA" id="ARBA00023303"/>
    </source>
</evidence>
<comment type="similarity">
    <text evidence="2 13">Belongs to the glutamate-gated ion channel (TC 1.A.10.1) family.</text>
</comment>
<dbReference type="InterPro" id="IPR015683">
    <property type="entry name" value="Ionotropic_Glu_rcpt"/>
</dbReference>
<proteinExistence type="inferred from homology"/>
<evidence type="ECO:0000256" key="4">
    <source>
        <dbReference type="ARBA" id="ARBA00022692"/>
    </source>
</evidence>
<dbReference type="AlphaFoldDB" id="A0AAD7PHX9"/>
<dbReference type="EMBL" id="JARAOO010000009">
    <property type="protein sequence ID" value="KAJ7955737.1"/>
    <property type="molecule type" value="Genomic_DNA"/>
</dbReference>
<dbReference type="KEGG" id="qsa:O6P43_022275"/>
<sequence>MNETKGDKLTTVNQKGLFSFLSFLLLGLWGEPLVAKELIPIGIVLDLNSSVGSLAESYISMAHSDFYTLNAHYQTRLSLVMRNSENDAVTAASAALDLIKNEEVRAIIGPQKSGQAKFVVEIGRKAQVPIISFSATSPSLSPTRHQFFIRTAQDDFSQVKAIAAIIQAYGWREVIPIYEDTEYGNGLIPYITDALHEIGTRVPYRSVIAPSSGDTEIQEELPKLRDLQTKIFLVHMTADLGSKLFFQAKNAGMMNEGYAWIVTEGLSALLNPKGPNIMDFMQGVLGVRPLVPKSKGLEDFKRRWKRNVSLSKPNRKIKSTAINLLGLWAYDTVYALAMAVEKAGIVNSTFSKKSVTNSKVDLADIGIYEAGPRLLNTILGTEFQGLSGDFRLVNRQLEPSALEIFNVFGNRERIIGYWSQQKGLLKNLRDTGDAGNSISKEILKQPIWPGDTIEQPKKLRIGVPVRQGFYEFMKVEMQSPNSKPKVSGFSHDVFLAVVDSLPFSLPYKFIPFAKENGDSAGTYDELLYQINLKKFDAVVGDTTIVANRSNYVDFTLPYSESGVSMIVLMKHDKRENIWIFLKPLSLDLWLTTCAAFIFTGSIIWVLEHRTNTDFRGPPNQQLGTIFWFSFSTLVFAHKEKVVNNGARFVLIIWIFVVLILTQSYTASLASLLTVNRLQPAIVDLTEIKRNGYFVGYEKNSFVRGLLVEHLKFDESKLKPYNTIEDYHEALTNGSNNGGVAAIFSEIPYIKVFLAKYCSQYAIVGPTYRTDGFGFAFPLKSPLVSYFSRAILNVTEDREKFERIQAKYFSSRTTCQDQNASITSDSPSLSVKSFGGLFIITGITSLISLLFYVFKFLHFQWPALRTIPLRSEILLVENDRNGQAFRSKRQLLTTFGQK</sequence>
<evidence type="ECO:0000256" key="1">
    <source>
        <dbReference type="ARBA" id="ARBA00004141"/>
    </source>
</evidence>
<dbReference type="PIRSF" id="PIRSF037090">
    <property type="entry name" value="Iontro_Glu-like_rcpt_pln"/>
    <property type="match status" value="1"/>
</dbReference>
<dbReference type="Pfam" id="PF10613">
    <property type="entry name" value="Lig_chan-Glu_bd"/>
    <property type="match status" value="1"/>
</dbReference>
<dbReference type="InterPro" id="IPR044440">
    <property type="entry name" value="GABAb_receptor_plant_PBP1"/>
</dbReference>
<feature type="transmembrane region" description="Helical" evidence="15">
    <location>
        <begin position="833"/>
        <end position="853"/>
    </location>
</feature>
<keyword evidence="12 13" id="KW-0407">Ion channel</keyword>
<keyword evidence="9 13" id="KW-0675">Receptor</keyword>
<keyword evidence="8 13" id="KW-0472">Membrane</keyword>
<dbReference type="InterPro" id="IPR001828">
    <property type="entry name" value="ANF_lig-bd_rcpt"/>
</dbReference>
<name>A0AAD7PHX9_QUISA</name>
<evidence type="ECO:0000259" key="16">
    <source>
        <dbReference type="SMART" id="SM00079"/>
    </source>
</evidence>
<dbReference type="FunFam" id="3.40.190.10:FF:000291">
    <property type="entry name" value="Glutamate receptor"/>
    <property type="match status" value="1"/>
</dbReference>
<dbReference type="PANTHER" id="PTHR34836">
    <property type="entry name" value="OS06G0188250 PROTEIN"/>
    <property type="match status" value="1"/>
</dbReference>
<dbReference type="SUPFAM" id="SSF53822">
    <property type="entry name" value="Periplasmic binding protein-like I"/>
    <property type="match status" value="1"/>
</dbReference>
<keyword evidence="14" id="KW-1015">Disulfide bond</keyword>
<keyword evidence="18" id="KW-1185">Reference proteome</keyword>
<evidence type="ECO:0000256" key="9">
    <source>
        <dbReference type="ARBA" id="ARBA00023170"/>
    </source>
</evidence>